<dbReference type="GO" id="GO:0005794">
    <property type="term" value="C:Golgi apparatus"/>
    <property type="evidence" value="ECO:0007669"/>
    <property type="project" value="TreeGrafter"/>
</dbReference>
<dbReference type="InterPro" id="IPR009637">
    <property type="entry name" value="GPR107/GPR108-like"/>
</dbReference>
<accession>A0AA39HFN6</accession>
<feature type="transmembrane region" description="Helical" evidence="6">
    <location>
        <begin position="447"/>
        <end position="465"/>
    </location>
</feature>
<feature type="transmembrane region" description="Helical" evidence="6">
    <location>
        <begin position="401"/>
        <end position="426"/>
    </location>
</feature>
<evidence type="ECO:0000256" key="5">
    <source>
        <dbReference type="ARBA" id="ARBA00023136"/>
    </source>
</evidence>
<reference evidence="9" key="1">
    <citation type="submission" date="2023-06" db="EMBL/GenBank/DDBJ databases">
        <title>Genomic analysis of the entomopathogenic nematode Steinernema hermaphroditum.</title>
        <authorList>
            <person name="Schwarz E.M."/>
            <person name="Heppert J.K."/>
            <person name="Baniya A."/>
            <person name="Schwartz H.T."/>
            <person name="Tan C.-H."/>
            <person name="Antoshechkin I."/>
            <person name="Sternberg P.W."/>
            <person name="Goodrich-Blair H."/>
            <person name="Dillman A.R."/>
        </authorList>
    </citation>
    <scope>NUCLEOTIDE SEQUENCE</scope>
    <source>
        <strain evidence="9">PS9179</strain>
        <tissue evidence="9">Whole animal</tissue>
    </source>
</reference>
<feature type="transmembrane region" description="Helical" evidence="6">
    <location>
        <begin position="298"/>
        <end position="321"/>
    </location>
</feature>
<feature type="transmembrane region" description="Helical" evidence="6">
    <location>
        <begin position="371"/>
        <end position="389"/>
    </location>
</feature>
<keyword evidence="2 6" id="KW-0812">Transmembrane</keyword>
<comment type="subcellular location">
    <subcellularLocation>
        <location evidence="1">Membrane</location>
        <topology evidence="1">Multi-pass membrane protein</topology>
    </subcellularLocation>
</comment>
<feature type="chain" id="PRO_5041290148" description="GOST seven transmembrane domain-containing protein" evidence="7">
    <location>
        <begin position="17"/>
        <end position="591"/>
    </location>
</feature>
<gene>
    <name evidence="9" type="ORF">QR680_017141</name>
</gene>
<evidence type="ECO:0000313" key="10">
    <source>
        <dbReference type="Proteomes" id="UP001175271"/>
    </source>
</evidence>
<evidence type="ECO:0000313" key="9">
    <source>
        <dbReference type="EMBL" id="KAK0403824.1"/>
    </source>
</evidence>
<dbReference type="EMBL" id="JAUCMV010000004">
    <property type="protein sequence ID" value="KAK0403824.1"/>
    <property type="molecule type" value="Genomic_DNA"/>
</dbReference>
<dbReference type="Pfam" id="PF06814">
    <property type="entry name" value="GOST_TM"/>
    <property type="match status" value="1"/>
</dbReference>
<dbReference type="Proteomes" id="UP001175271">
    <property type="component" value="Unassembled WGS sequence"/>
</dbReference>
<dbReference type="InterPro" id="IPR053937">
    <property type="entry name" value="GOST_TM"/>
</dbReference>
<evidence type="ECO:0000256" key="1">
    <source>
        <dbReference type="ARBA" id="ARBA00004141"/>
    </source>
</evidence>
<sequence>MRPLVLLLMALVAVEAKIHHLALRGDARRNIRLTTFGYNAGGTFELLLTNFTVPEAIVNPNAAQEQRSTEKLGTIGFTLSRGRAILEGIRSNPHVCQMDQKDQPLDALFFTFDFTKNQLIVKRTGQIQDIVLCPDLADETRCLPPVEAPDGVPSLTTQVSTTVEGSILNGVANKVKKLLGADPNAHTVVEYVDYVPLKYSDNQYSTEFGIRFTEKQRGLYNFIYHNCFNYHAHGYSDKVAVDFTVAIVEKNINTYLSAGDVAKPQLYLYMSFMFMVAGFVWAYTLIKSEREFVYRTHRLMTALVFIKALSLFFHGMNYYFVAVEGHQQEIWAFVYYITHLLKGALLFGTIIFIGTGYTFFKNFLTDRDRRLFMIVLPLQVLDNIAMVIIEESEFGEQRYQFWFEIFIFLDLLCCLSIILPVIWSVRHLEEGAKSDGKAAFNLEKLKLFRHFYTIIIAYIYLTRIIKLFVEMVIPFNYTWMSEAVVELSTLFFFVLAGYKFRPEKRNPYFKLSQDSDDEESGVALTTNGLFENVSRVNRGGQIAVDLTEIPGAIGGSHDDLSDTEADALLENLRRTGAADVERQQLPKSVQL</sequence>
<feature type="transmembrane region" description="Helical" evidence="6">
    <location>
        <begin position="477"/>
        <end position="498"/>
    </location>
</feature>
<evidence type="ECO:0000256" key="2">
    <source>
        <dbReference type="ARBA" id="ARBA00022692"/>
    </source>
</evidence>
<organism evidence="9 10">
    <name type="scientific">Steinernema hermaphroditum</name>
    <dbReference type="NCBI Taxonomy" id="289476"/>
    <lineage>
        <taxon>Eukaryota</taxon>
        <taxon>Metazoa</taxon>
        <taxon>Ecdysozoa</taxon>
        <taxon>Nematoda</taxon>
        <taxon>Chromadorea</taxon>
        <taxon>Rhabditida</taxon>
        <taxon>Tylenchina</taxon>
        <taxon>Panagrolaimomorpha</taxon>
        <taxon>Strongyloidoidea</taxon>
        <taxon>Steinernematidae</taxon>
        <taxon>Steinernema</taxon>
    </lineage>
</organism>
<evidence type="ECO:0000259" key="8">
    <source>
        <dbReference type="Pfam" id="PF06814"/>
    </source>
</evidence>
<keyword evidence="10" id="KW-1185">Reference proteome</keyword>
<evidence type="ECO:0000256" key="3">
    <source>
        <dbReference type="ARBA" id="ARBA00022729"/>
    </source>
</evidence>
<evidence type="ECO:0000256" key="7">
    <source>
        <dbReference type="SAM" id="SignalP"/>
    </source>
</evidence>
<dbReference type="AlphaFoldDB" id="A0AA39HFN6"/>
<feature type="transmembrane region" description="Helical" evidence="6">
    <location>
        <begin position="333"/>
        <end position="359"/>
    </location>
</feature>
<comment type="caution">
    <text evidence="9">The sequence shown here is derived from an EMBL/GenBank/DDBJ whole genome shotgun (WGS) entry which is preliminary data.</text>
</comment>
<keyword evidence="4 6" id="KW-1133">Transmembrane helix</keyword>
<feature type="domain" description="GOST seven transmembrane" evidence="8">
    <location>
        <begin position="264"/>
        <end position="506"/>
    </location>
</feature>
<feature type="transmembrane region" description="Helical" evidence="6">
    <location>
        <begin position="266"/>
        <end position="286"/>
    </location>
</feature>
<protein>
    <recommendedName>
        <fullName evidence="8">GOST seven transmembrane domain-containing protein</fullName>
    </recommendedName>
</protein>
<name>A0AA39HFN6_9BILA</name>
<dbReference type="GO" id="GO:0016020">
    <property type="term" value="C:membrane"/>
    <property type="evidence" value="ECO:0007669"/>
    <property type="project" value="UniProtKB-SubCell"/>
</dbReference>
<evidence type="ECO:0000256" key="6">
    <source>
        <dbReference type="SAM" id="Phobius"/>
    </source>
</evidence>
<keyword evidence="5 6" id="KW-0472">Membrane</keyword>
<keyword evidence="3 7" id="KW-0732">Signal</keyword>
<proteinExistence type="predicted"/>
<evidence type="ECO:0000256" key="4">
    <source>
        <dbReference type="ARBA" id="ARBA00022989"/>
    </source>
</evidence>
<dbReference type="PANTHER" id="PTHR21229:SF2">
    <property type="entry name" value="RE59932P"/>
    <property type="match status" value="1"/>
</dbReference>
<feature type="signal peptide" evidence="7">
    <location>
        <begin position="1"/>
        <end position="16"/>
    </location>
</feature>
<dbReference type="PANTHER" id="PTHR21229">
    <property type="entry name" value="LUNG SEVEN TRANSMEMBRANE RECEPTOR"/>
    <property type="match status" value="1"/>
</dbReference>